<evidence type="ECO:0000313" key="2">
    <source>
        <dbReference type="Proteomes" id="UP000568839"/>
    </source>
</evidence>
<accession>A0A841PNS1</accession>
<name>A0A841PNS1_9BACL</name>
<protein>
    <submittedName>
        <fullName evidence="1">Uncharacterized protein</fullName>
    </submittedName>
</protein>
<reference evidence="1 2" key="1">
    <citation type="submission" date="2020-08" db="EMBL/GenBank/DDBJ databases">
        <title>Genomic Encyclopedia of Type Strains, Phase IV (KMG-IV): sequencing the most valuable type-strain genomes for metagenomic binning, comparative biology and taxonomic classification.</title>
        <authorList>
            <person name="Goeker M."/>
        </authorList>
    </citation>
    <scope>NUCLEOTIDE SEQUENCE [LARGE SCALE GENOMIC DNA]</scope>
    <source>
        <strain evidence="1 2">DSM 21769</strain>
    </source>
</reference>
<evidence type="ECO:0000313" key="1">
    <source>
        <dbReference type="EMBL" id="MBB6449434.1"/>
    </source>
</evidence>
<dbReference type="AlphaFoldDB" id="A0A841PNS1"/>
<organism evidence="1 2">
    <name type="scientific">Geomicrobium halophilum</name>
    <dbReference type="NCBI Taxonomy" id="549000"/>
    <lineage>
        <taxon>Bacteria</taxon>
        <taxon>Bacillati</taxon>
        <taxon>Bacillota</taxon>
        <taxon>Bacilli</taxon>
        <taxon>Bacillales</taxon>
        <taxon>Geomicrobium</taxon>
    </lineage>
</organism>
<proteinExistence type="predicted"/>
<comment type="caution">
    <text evidence="1">The sequence shown here is derived from an EMBL/GenBank/DDBJ whole genome shotgun (WGS) entry which is preliminary data.</text>
</comment>
<sequence>MYELEVKADGILLFKKSEFPNVPILFGQHLVYTSAFNFSILSQSNLLLQIESLVFLFYT</sequence>
<gene>
    <name evidence="1" type="ORF">HNR44_001383</name>
</gene>
<keyword evidence="2" id="KW-1185">Reference proteome</keyword>
<dbReference type="EMBL" id="JACHHJ010000001">
    <property type="protein sequence ID" value="MBB6449434.1"/>
    <property type="molecule type" value="Genomic_DNA"/>
</dbReference>
<dbReference type="Proteomes" id="UP000568839">
    <property type="component" value="Unassembled WGS sequence"/>
</dbReference>